<evidence type="ECO:0000313" key="10">
    <source>
        <dbReference type="Proteomes" id="UP000183812"/>
    </source>
</evidence>
<keyword evidence="9" id="KW-0575">Peroxidase</keyword>
<dbReference type="GO" id="GO:0030313">
    <property type="term" value="C:cell envelope"/>
    <property type="evidence" value="ECO:0007669"/>
    <property type="project" value="UniProtKB-SubCell"/>
</dbReference>
<dbReference type="InterPro" id="IPR036909">
    <property type="entry name" value="Cyt_c-like_dom_sf"/>
</dbReference>
<reference evidence="9 10" key="1">
    <citation type="submission" date="2016-10" db="EMBL/GenBank/DDBJ databases">
        <authorList>
            <person name="de Groot N.N."/>
        </authorList>
    </citation>
    <scope>NUCLEOTIDE SEQUENCE [LARGE SCALE GENOMIC DNA]</scope>
    <source>
        <strain evidence="10">DSM 938 / 37b4</strain>
    </source>
</reference>
<dbReference type="Proteomes" id="UP000183812">
    <property type="component" value="Unassembled WGS sequence"/>
</dbReference>
<feature type="signal peptide" evidence="7">
    <location>
        <begin position="1"/>
        <end position="24"/>
    </location>
</feature>
<evidence type="ECO:0000256" key="4">
    <source>
        <dbReference type="ARBA" id="ARBA00023002"/>
    </source>
</evidence>
<evidence type="ECO:0000256" key="5">
    <source>
        <dbReference type="ARBA" id="ARBA00023004"/>
    </source>
</evidence>
<dbReference type="InterPro" id="IPR009056">
    <property type="entry name" value="Cyt_c-like_dom"/>
</dbReference>
<dbReference type="OrthoDB" id="9805202at2"/>
<dbReference type="SUPFAM" id="SSF46626">
    <property type="entry name" value="Cytochrome c"/>
    <property type="match status" value="2"/>
</dbReference>
<keyword evidence="3 6" id="KW-0479">Metal-binding</keyword>
<dbReference type="PROSITE" id="PS51007">
    <property type="entry name" value="CYTC"/>
    <property type="match status" value="1"/>
</dbReference>
<organism evidence="9 10">
    <name type="scientific">Rhodobacter capsulatus</name>
    <name type="common">Rhodopseudomonas capsulata</name>
    <dbReference type="NCBI Taxonomy" id="1061"/>
    <lineage>
        <taxon>Bacteria</taxon>
        <taxon>Pseudomonadati</taxon>
        <taxon>Pseudomonadota</taxon>
        <taxon>Alphaproteobacteria</taxon>
        <taxon>Rhodobacterales</taxon>
        <taxon>Rhodobacter group</taxon>
        <taxon>Rhodobacter</taxon>
    </lineage>
</organism>
<evidence type="ECO:0000256" key="1">
    <source>
        <dbReference type="ARBA" id="ARBA00004196"/>
    </source>
</evidence>
<evidence type="ECO:0000256" key="3">
    <source>
        <dbReference type="ARBA" id="ARBA00022723"/>
    </source>
</evidence>
<gene>
    <name evidence="9" type="ORF">SAMN04244550_00739</name>
</gene>
<keyword evidence="5 6" id="KW-0408">Iron</keyword>
<dbReference type="PANTHER" id="PTHR30600">
    <property type="entry name" value="CYTOCHROME C PEROXIDASE-RELATED"/>
    <property type="match status" value="1"/>
</dbReference>
<keyword evidence="4" id="KW-0560">Oxidoreductase</keyword>
<dbReference type="EMBL" id="FNAY01000002">
    <property type="protein sequence ID" value="SDE61581.1"/>
    <property type="molecule type" value="Genomic_DNA"/>
</dbReference>
<evidence type="ECO:0000256" key="2">
    <source>
        <dbReference type="ARBA" id="ARBA00022617"/>
    </source>
</evidence>
<dbReference type="RefSeq" id="WP_074552858.1">
    <property type="nucleotide sequence ID" value="NZ_CP119563.1"/>
</dbReference>
<dbReference type="Gene3D" id="1.10.760.10">
    <property type="entry name" value="Cytochrome c-like domain"/>
    <property type="match status" value="2"/>
</dbReference>
<sequence>MGTFVGKSLKQALFWLLSGGTALAADLPAPITDADYGALSMAEVRLGRDLFYDPILSGNRNISCATCHHPRFGTGDGLSLGLGEGAVGLGPDRHVTETNLPEQRIPRNAPALFNLGAREFKVLFHDGRIEVDPTRPSGLRTPMEEEMVTGFASILSAQTMFPVLSPDEMAGHYNENEISKAVREGFITGPDGAWARISARVAGIPAYWAAFEQAYPEIAAGRPIAFTDISNAIAQFVAFEWRSDDSPFDAVLRKQALFQPEAAKGADLFYGAAGCATCHSGPFLTDHAFHATGEPQLGPGKAERFERHSRDEGRFRVTNNPADIFAFRTPSLRNVAQTGPWGHAGSHRDLAAFVADHARSGEQLAGYDRRQVILPILPQTKPDWTLLDTPAEVAAIQAAAVPPAKLTPDQVTQIVAFLTTLSDPVALQGRLGVPETVPSGLAVDR</sequence>
<dbReference type="GO" id="GO:0009055">
    <property type="term" value="F:electron transfer activity"/>
    <property type="evidence" value="ECO:0007669"/>
    <property type="project" value="InterPro"/>
</dbReference>
<dbReference type="AlphaFoldDB" id="A0A1G7ED51"/>
<keyword evidence="2 6" id="KW-0349">Heme</keyword>
<comment type="subcellular location">
    <subcellularLocation>
        <location evidence="1">Cell envelope</location>
    </subcellularLocation>
</comment>
<protein>
    <submittedName>
        <fullName evidence="9">Cytochrome c peroxidase</fullName>
    </submittedName>
</protein>
<dbReference type="GO" id="GO:0020037">
    <property type="term" value="F:heme binding"/>
    <property type="evidence" value="ECO:0007669"/>
    <property type="project" value="InterPro"/>
</dbReference>
<dbReference type="GO" id="GO:0004130">
    <property type="term" value="F:cytochrome-c peroxidase activity"/>
    <property type="evidence" value="ECO:0007669"/>
    <property type="project" value="TreeGrafter"/>
</dbReference>
<evidence type="ECO:0000256" key="7">
    <source>
        <dbReference type="SAM" id="SignalP"/>
    </source>
</evidence>
<evidence type="ECO:0000256" key="6">
    <source>
        <dbReference type="PROSITE-ProRule" id="PRU00433"/>
    </source>
</evidence>
<name>A0A1G7ED51_RHOCA</name>
<evidence type="ECO:0000259" key="8">
    <source>
        <dbReference type="PROSITE" id="PS51007"/>
    </source>
</evidence>
<evidence type="ECO:0000313" key="9">
    <source>
        <dbReference type="EMBL" id="SDE61581.1"/>
    </source>
</evidence>
<dbReference type="GO" id="GO:0046872">
    <property type="term" value="F:metal ion binding"/>
    <property type="evidence" value="ECO:0007669"/>
    <property type="project" value="UniProtKB-KW"/>
</dbReference>
<dbReference type="InterPro" id="IPR051395">
    <property type="entry name" value="Cytochrome_c_Peroxidase/MauG"/>
</dbReference>
<feature type="chain" id="PRO_5010285133" evidence="7">
    <location>
        <begin position="25"/>
        <end position="445"/>
    </location>
</feature>
<accession>A0A1G7ED51</accession>
<dbReference type="Pfam" id="PF03150">
    <property type="entry name" value="CCP_MauG"/>
    <property type="match status" value="1"/>
</dbReference>
<feature type="domain" description="Cytochrome c" evidence="8">
    <location>
        <begin position="260"/>
        <end position="422"/>
    </location>
</feature>
<dbReference type="InterPro" id="IPR004852">
    <property type="entry name" value="Di-haem_cyt_c_peroxidsae"/>
</dbReference>
<proteinExistence type="predicted"/>
<keyword evidence="7" id="KW-0732">Signal</keyword>